<dbReference type="EMBL" id="JAINDJ010000004">
    <property type="protein sequence ID" value="KAG9450458.1"/>
    <property type="molecule type" value="Genomic_DNA"/>
</dbReference>
<dbReference type="Pfam" id="PF24496">
    <property type="entry name" value="DUF7588"/>
    <property type="match status" value="1"/>
</dbReference>
<organism evidence="4 5">
    <name type="scientific">Aristolochia fimbriata</name>
    <name type="common">White veined hardy Dutchman's pipe vine</name>
    <dbReference type="NCBI Taxonomy" id="158543"/>
    <lineage>
        <taxon>Eukaryota</taxon>
        <taxon>Viridiplantae</taxon>
        <taxon>Streptophyta</taxon>
        <taxon>Embryophyta</taxon>
        <taxon>Tracheophyta</taxon>
        <taxon>Spermatophyta</taxon>
        <taxon>Magnoliopsida</taxon>
        <taxon>Magnoliidae</taxon>
        <taxon>Piperales</taxon>
        <taxon>Aristolochiaceae</taxon>
        <taxon>Aristolochia</taxon>
    </lineage>
</organism>
<feature type="domain" description="DUF7588" evidence="2">
    <location>
        <begin position="15"/>
        <end position="76"/>
    </location>
</feature>
<sequence>MIKAEELVKYAPLRNLLADEFERPVNKWFRDWYFATFECADLLYIKDWYYTDLVGREYALFFIPWFFEKMTEHCSQYVSTLEQQWQLNTGAAIKSVFPPKDALTIQGVKGASMAIVHPVETTSTPTTTELLQAINQLVKQGNFANLTLEAVGKQLQQMEGKKQLQQMEGKINQLLAQKAAKPTCSEASTSKQVIKSPLIHPPMKLEMLPEDRTVDLLEKFLEKIGSRQINTLPEKQTYQQSLPSYSQAVNVKQEQSRVIYEWNIDNPTPKKVQDTIHRMLIYSNVCRSRGMTEPIVVNQIVAGLSGDLYGWWYNYLDEPYRNHILYAVKTDASGAPLLDSEDKPISDAVMSLLASIVSNFSWDPSRQTETTKYLLHNIRCRTLTDLNWYITTFRSRVMTLPDAANPYWKQRFIEGLPTQFATKVKEGLRQNPNEEVNWNSLHYGHLQAACTQQGLALCNDLRLKKQLKQDHISAKTLGEFCKQFAFDPVPVNPCGTCAANRPAKPFSQGGEGVVVFPFPKADGRKKNWPKLQAKGLLLQSPGLQARSPVATSVADKATLPETVLRDKSKRLTDQKDKQLLLETVLREHKTESSKHCDNHYTMPALYKRIQKQTASTTPPDLQKEIKVNWEVDTDNNNIPTLWRTYEVQRWINYYATEICHTAVAAIKADLEDWGKIPLPDEVEDITSTGLKELRERYFRKFPSAREAETPARCAKIIQQFFATTFSSHQPVLSASSTGDDRSEGSVRLGETEAEAAAPEDEQEA</sequence>
<accession>A0AAV7ENQ7</accession>
<dbReference type="Pfam" id="PF24925">
    <property type="entry name" value="DUF7746"/>
    <property type="match status" value="1"/>
</dbReference>
<comment type="caution">
    <text evidence="4">The sequence shown here is derived from an EMBL/GenBank/DDBJ whole genome shotgun (WGS) entry which is preliminary data.</text>
</comment>
<dbReference type="PANTHER" id="PTHR33054:SF9">
    <property type="entry name" value="CCHC-TYPE DOMAIN-CONTAINING PROTEIN"/>
    <property type="match status" value="1"/>
</dbReference>
<dbReference type="Pfam" id="PF22909">
    <property type="entry name" value="Caulimovir_coat_dom"/>
    <property type="match status" value="1"/>
</dbReference>
<evidence type="ECO:0000313" key="4">
    <source>
        <dbReference type="EMBL" id="KAG9450458.1"/>
    </source>
</evidence>
<evidence type="ECO:0000256" key="1">
    <source>
        <dbReference type="SAM" id="MobiDB-lite"/>
    </source>
</evidence>
<gene>
    <name evidence="4" type="ORF">H6P81_010423</name>
</gene>
<dbReference type="InterPro" id="IPR056648">
    <property type="entry name" value="DUF7746"/>
</dbReference>
<dbReference type="PANTHER" id="PTHR33054">
    <property type="entry name" value="CCHC-TYPE DOMAIN-CONTAINING PROTEIN"/>
    <property type="match status" value="1"/>
</dbReference>
<proteinExistence type="predicted"/>
<dbReference type="Proteomes" id="UP000825729">
    <property type="component" value="Unassembled WGS sequence"/>
</dbReference>
<name>A0AAV7ENQ7_ARIFI</name>
<feature type="domain" description="DUF7746" evidence="3">
    <location>
        <begin position="257"/>
        <end position="330"/>
    </location>
</feature>
<dbReference type="InterPro" id="IPR056010">
    <property type="entry name" value="DUF7588"/>
</dbReference>
<reference evidence="4 5" key="1">
    <citation type="submission" date="2021-07" db="EMBL/GenBank/DDBJ databases">
        <title>The Aristolochia fimbriata genome: insights into angiosperm evolution, floral development and chemical biosynthesis.</title>
        <authorList>
            <person name="Jiao Y."/>
        </authorList>
    </citation>
    <scope>NUCLEOTIDE SEQUENCE [LARGE SCALE GENOMIC DNA]</scope>
    <source>
        <strain evidence="4">IBCAS-2021</strain>
        <tissue evidence="4">Leaf</tissue>
    </source>
</reference>
<feature type="compositionally biased region" description="Acidic residues" evidence="1">
    <location>
        <begin position="751"/>
        <end position="764"/>
    </location>
</feature>
<feature type="region of interest" description="Disordered" evidence="1">
    <location>
        <begin position="730"/>
        <end position="764"/>
    </location>
</feature>
<keyword evidence="5" id="KW-1185">Reference proteome</keyword>
<evidence type="ECO:0000259" key="3">
    <source>
        <dbReference type="Pfam" id="PF24925"/>
    </source>
</evidence>
<protein>
    <submittedName>
        <fullName evidence="4">Uncharacterized protein</fullName>
    </submittedName>
</protein>
<dbReference type="AlphaFoldDB" id="A0AAV7ENQ7"/>
<evidence type="ECO:0000313" key="5">
    <source>
        <dbReference type="Proteomes" id="UP000825729"/>
    </source>
</evidence>
<evidence type="ECO:0000259" key="2">
    <source>
        <dbReference type="Pfam" id="PF24496"/>
    </source>
</evidence>